<reference evidence="2" key="2">
    <citation type="journal article" date="2019" name="MicrobiologyOpen">
        <title>High-quality draft genome sequence of Gaiella occulta isolated from a 150 meter deep mineral water borehole and comparison with the genome sequences of other deep-branching lineages of the phylum Actinobacteria.</title>
        <authorList>
            <person name="Severino R."/>
            <person name="Froufe H.J.C."/>
            <person name="Barroso C."/>
            <person name="Albuquerque L."/>
            <person name="Lobo-da-Cunha A."/>
            <person name="da Costa M.S."/>
            <person name="Egas C."/>
        </authorList>
    </citation>
    <scope>NUCLEOTIDE SEQUENCE [LARGE SCALE GENOMIC DNA]</scope>
    <source>
        <strain evidence="2">F2-233</strain>
    </source>
</reference>
<dbReference type="Pfam" id="PF08734">
    <property type="entry name" value="GYD"/>
    <property type="match status" value="1"/>
</dbReference>
<dbReference type="EMBL" id="QQZY01000006">
    <property type="protein sequence ID" value="RDI73938.1"/>
    <property type="molecule type" value="Genomic_DNA"/>
</dbReference>
<reference evidence="1 2" key="1">
    <citation type="submission" date="2018-07" db="EMBL/GenBank/DDBJ databases">
        <title>High-quality-draft genome sequence of Gaiella occulta.</title>
        <authorList>
            <person name="Severino R."/>
            <person name="Froufe H.J.C."/>
            <person name="Rainey F.A."/>
            <person name="Barroso C."/>
            <person name="Albuquerque L."/>
            <person name="Lobo-Da-Cunha A."/>
            <person name="Da Costa M.S."/>
            <person name="Egas C."/>
        </authorList>
    </citation>
    <scope>NUCLEOTIDE SEQUENCE [LARGE SCALE GENOMIC DNA]</scope>
    <source>
        <strain evidence="1 2">F2-233</strain>
    </source>
</reference>
<keyword evidence="2" id="KW-1185">Reference proteome</keyword>
<accession>A0A7M2YWV4</accession>
<protein>
    <recommendedName>
        <fullName evidence="3">GYD domain-containing protein</fullName>
    </recommendedName>
</protein>
<comment type="caution">
    <text evidence="1">The sequence shown here is derived from an EMBL/GenBank/DDBJ whole genome shotgun (WGS) entry which is preliminary data.</text>
</comment>
<evidence type="ECO:0008006" key="3">
    <source>
        <dbReference type="Google" id="ProtNLM"/>
    </source>
</evidence>
<sequence length="95" mass="10226">MPIYLMLTTLTGKGVQTLKSNPGRLREVNRDVEELGAHVLHQWASLGAYDFVNVVEAPDDLTIARVSVALGARGSAKIESLPLVEVDALLQSLEG</sequence>
<name>A0A7M2YWV4_9ACTN</name>
<dbReference type="InterPro" id="IPR014845">
    <property type="entry name" value="GYD/TTHA1554"/>
</dbReference>
<dbReference type="Proteomes" id="UP000254134">
    <property type="component" value="Unassembled WGS sequence"/>
</dbReference>
<dbReference type="AlphaFoldDB" id="A0A7M2YWV4"/>
<organism evidence="1 2">
    <name type="scientific">Gaiella occulta</name>
    <dbReference type="NCBI Taxonomy" id="1002870"/>
    <lineage>
        <taxon>Bacteria</taxon>
        <taxon>Bacillati</taxon>
        <taxon>Actinomycetota</taxon>
        <taxon>Thermoleophilia</taxon>
        <taxon>Gaiellales</taxon>
        <taxon>Gaiellaceae</taxon>
        <taxon>Gaiella</taxon>
    </lineage>
</organism>
<dbReference type="RefSeq" id="WP_114796907.1">
    <property type="nucleotide sequence ID" value="NZ_QQZY01000006.1"/>
</dbReference>
<dbReference type="OrthoDB" id="5243930at2"/>
<proteinExistence type="predicted"/>
<evidence type="ECO:0000313" key="1">
    <source>
        <dbReference type="EMBL" id="RDI73938.1"/>
    </source>
</evidence>
<evidence type="ECO:0000313" key="2">
    <source>
        <dbReference type="Proteomes" id="UP000254134"/>
    </source>
</evidence>
<gene>
    <name evidence="1" type="ORF">Gocc_2502</name>
</gene>